<organism evidence="1">
    <name type="scientific">Oikopleura dioica</name>
    <name type="common">Tunicate</name>
    <dbReference type="NCBI Taxonomy" id="34765"/>
    <lineage>
        <taxon>Eukaryota</taxon>
        <taxon>Metazoa</taxon>
        <taxon>Chordata</taxon>
        <taxon>Tunicata</taxon>
        <taxon>Appendicularia</taxon>
        <taxon>Copelata</taxon>
        <taxon>Oikopleuridae</taxon>
        <taxon>Oikopleura</taxon>
    </lineage>
</organism>
<dbReference type="Proteomes" id="UP000001307">
    <property type="component" value="Unassembled WGS sequence"/>
</dbReference>
<dbReference type="EMBL" id="FN653066">
    <property type="protein sequence ID" value="CBY25046.1"/>
    <property type="molecule type" value="Genomic_DNA"/>
</dbReference>
<gene>
    <name evidence="1" type="ORF">GSOID_T00014348001</name>
</gene>
<keyword evidence="2" id="KW-1185">Reference proteome</keyword>
<evidence type="ECO:0000313" key="1">
    <source>
        <dbReference type="EMBL" id="CBY25046.1"/>
    </source>
</evidence>
<name>E4XKX9_OIKDI</name>
<proteinExistence type="predicted"/>
<accession>E4XKX9</accession>
<evidence type="ECO:0000313" key="2">
    <source>
        <dbReference type="Proteomes" id="UP000001307"/>
    </source>
</evidence>
<protein>
    <submittedName>
        <fullName evidence="1">Uncharacterized protein</fullName>
    </submittedName>
</protein>
<dbReference type="AlphaFoldDB" id="E4XKX9"/>
<sequence>MNVSKKEEKVAPKNKEIGDYYADTTCLQGDMVNLYLIRHHEKMEKIREMLKEFHVLVKARKSLEATSKLGLVSKLMKELGSGLKSSFDQTRDYHRRVGNRIEEGKKTRTLIGNEIQLAYASSVIDTDLASKRLQDQMDLLSAIQNLNGGL</sequence>
<dbReference type="InParanoid" id="E4XKX9"/>
<reference evidence="1" key="1">
    <citation type="journal article" date="2010" name="Science">
        <title>Plasticity of animal genome architecture unmasked by rapid evolution of a pelagic tunicate.</title>
        <authorList>
            <person name="Denoeud F."/>
            <person name="Henriet S."/>
            <person name="Mungpakdee S."/>
            <person name="Aury J.M."/>
            <person name="Da Silva C."/>
            <person name="Brinkmann H."/>
            <person name="Mikhaleva J."/>
            <person name="Olsen L.C."/>
            <person name="Jubin C."/>
            <person name="Canestro C."/>
            <person name="Bouquet J.M."/>
            <person name="Danks G."/>
            <person name="Poulain J."/>
            <person name="Campsteijn C."/>
            <person name="Adamski M."/>
            <person name="Cross I."/>
            <person name="Yadetie F."/>
            <person name="Muffato M."/>
            <person name="Louis A."/>
            <person name="Butcher S."/>
            <person name="Tsagkogeorga G."/>
            <person name="Konrad A."/>
            <person name="Singh S."/>
            <person name="Jensen M.F."/>
            <person name="Cong E.H."/>
            <person name="Eikeseth-Otteraa H."/>
            <person name="Noel B."/>
            <person name="Anthouard V."/>
            <person name="Porcel B.M."/>
            <person name="Kachouri-Lafond R."/>
            <person name="Nishino A."/>
            <person name="Ugolini M."/>
            <person name="Chourrout P."/>
            <person name="Nishida H."/>
            <person name="Aasland R."/>
            <person name="Huzurbazar S."/>
            <person name="Westhof E."/>
            <person name="Delsuc F."/>
            <person name="Lehrach H."/>
            <person name="Reinhardt R."/>
            <person name="Weissenbach J."/>
            <person name="Roy S.W."/>
            <person name="Artiguenave F."/>
            <person name="Postlethwait J.H."/>
            <person name="Manak J.R."/>
            <person name="Thompson E.M."/>
            <person name="Jaillon O."/>
            <person name="Du Pasquier L."/>
            <person name="Boudinot P."/>
            <person name="Liberles D.A."/>
            <person name="Volff J.N."/>
            <person name="Philippe H."/>
            <person name="Lenhard B."/>
            <person name="Roest Crollius H."/>
            <person name="Wincker P."/>
            <person name="Chourrout D."/>
        </authorList>
    </citation>
    <scope>NUCLEOTIDE SEQUENCE [LARGE SCALE GENOMIC DNA]</scope>
</reference>